<evidence type="ECO:0008006" key="5">
    <source>
        <dbReference type="Google" id="ProtNLM"/>
    </source>
</evidence>
<gene>
    <name evidence="3" type="ORF">BJ979_001475</name>
</gene>
<dbReference type="RefSeq" id="WP_179566686.1">
    <property type="nucleotide sequence ID" value="NZ_JACBZY010000001.1"/>
</dbReference>
<keyword evidence="4" id="KW-1185">Reference proteome</keyword>
<protein>
    <recommendedName>
        <fullName evidence="5">PBP domain-containing protein</fullName>
    </recommendedName>
</protein>
<keyword evidence="2" id="KW-1133">Transmembrane helix</keyword>
<keyword evidence="2" id="KW-0472">Membrane</keyword>
<evidence type="ECO:0000256" key="2">
    <source>
        <dbReference type="SAM" id="Phobius"/>
    </source>
</evidence>
<organism evidence="3 4">
    <name type="scientific">Schumannella luteola</name>
    <dbReference type="NCBI Taxonomy" id="472059"/>
    <lineage>
        <taxon>Bacteria</taxon>
        <taxon>Bacillati</taxon>
        <taxon>Actinomycetota</taxon>
        <taxon>Actinomycetes</taxon>
        <taxon>Micrococcales</taxon>
        <taxon>Microbacteriaceae</taxon>
        <taxon>Schumannella</taxon>
    </lineage>
</organism>
<accession>A0A852YM80</accession>
<keyword evidence="2" id="KW-0812">Transmembrane</keyword>
<comment type="caution">
    <text evidence="3">The sequence shown here is derived from an EMBL/GenBank/DDBJ whole genome shotgun (WGS) entry which is preliminary data.</text>
</comment>
<sequence length="849" mass="88056">MSAPAPQPRRARQYGASLIAGLLSAGFAFGVGLVVTAPAPAAKADDSSAVTVSAKDQDADIATAPFPDLKLTVAQTEGLVSQAVVVSWSGGKPSTQPSQQNGGKDFLQFMQCWGDDSSVPAGQPAQPDRTTCQYGGFNTSGATRDKFHDANGAAPQDVAFSASEFSQNDYTSIPFQAVDGTLYTNVKDGQRMPGIDPNTNQFFTKYTTNEVPWAGSGADGTGSIKFEMQTKVQAPGLGCGDANRAADGTVTGRACWLVAVPRGAADTGSRQVDQSALFWDQWKHRIAVRLDFRPIGDVCAIGAAERQLQGSELMAGAVASWQPTLCTAKGGDAYTILSGTESDALAIANGANSGPMALSSRPLQGDIEDDLQYAPVALTGLAISFAIDRQPSLSGSTPDEYLERAKLPFTSMNLTPRLVAKLLTSSYRDALPYFSDRSHIAKNPRNIAFDPDFQAINDPEWKYQAIATPAIADALVPQGRSDSAWAIWAYVMSDQDARDFLSGKPDPWGMTVNKWASDSVDFAPRGEGDQTLAITYPNDTFPKADPVETAESATGGPINLVTWRPFVNDLDTSAYKTLRGDGQVLGGWNAQAAPPQYDKTGRDLPGAQAVIGVTDTSAASRYQTITASLRNAAGKFVAPSAESMLAAAAAMTATPTQRQVYSLDNTSAAAAAAPTAYPLTVPVYAAVSPKMSDATLRASFAAFIRYAVSDAAQTTGQGVGQLPEGYAPLPQGWRDQALAAAAKIQAGTTATQPTDASGDGSLASPGSDFGSADAGFGSAGDGFGSPDASGAAGTSDPAASGDLASSLSASRTPADPKTGGLDSVVPLSLLAGLLGALAVPGISLFRRRL</sequence>
<dbReference type="Gene3D" id="3.40.190.10">
    <property type="entry name" value="Periplasmic binding protein-like II"/>
    <property type="match status" value="1"/>
</dbReference>
<evidence type="ECO:0000313" key="4">
    <source>
        <dbReference type="Proteomes" id="UP000553888"/>
    </source>
</evidence>
<feature type="region of interest" description="Disordered" evidence="1">
    <location>
        <begin position="744"/>
        <end position="767"/>
    </location>
</feature>
<dbReference type="EMBL" id="JACBZY010000001">
    <property type="protein sequence ID" value="NYG98849.1"/>
    <property type="molecule type" value="Genomic_DNA"/>
</dbReference>
<evidence type="ECO:0000313" key="3">
    <source>
        <dbReference type="EMBL" id="NYG98849.1"/>
    </source>
</evidence>
<dbReference type="Proteomes" id="UP000553888">
    <property type="component" value="Unassembled WGS sequence"/>
</dbReference>
<feature type="region of interest" description="Disordered" evidence="1">
    <location>
        <begin position="780"/>
        <end position="818"/>
    </location>
</feature>
<evidence type="ECO:0000256" key="1">
    <source>
        <dbReference type="SAM" id="MobiDB-lite"/>
    </source>
</evidence>
<proteinExistence type="predicted"/>
<name>A0A852YM80_9MICO</name>
<dbReference type="SUPFAM" id="SSF53850">
    <property type="entry name" value="Periplasmic binding protein-like II"/>
    <property type="match status" value="1"/>
</dbReference>
<feature type="compositionally biased region" description="Low complexity" evidence="1">
    <location>
        <begin position="784"/>
        <end position="810"/>
    </location>
</feature>
<feature type="transmembrane region" description="Helical" evidence="2">
    <location>
        <begin position="824"/>
        <end position="845"/>
    </location>
</feature>
<reference evidence="3 4" key="1">
    <citation type="submission" date="2020-07" db="EMBL/GenBank/DDBJ databases">
        <title>Sequencing the genomes of 1000 actinobacteria strains.</title>
        <authorList>
            <person name="Klenk H.-P."/>
        </authorList>
    </citation>
    <scope>NUCLEOTIDE SEQUENCE [LARGE SCALE GENOMIC DNA]</scope>
    <source>
        <strain evidence="3 4">DSM 23141</strain>
    </source>
</reference>
<dbReference type="AlphaFoldDB" id="A0A852YM80"/>